<proteinExistence type="predicted"/>
<sequence length="164" mass="18866">MPCRCSGIRYDKCSCRLVGTTFQVPNGADTSRVMILAQNESACCVHSLEKPRRNLFIRVFEFVYERCAGYNLRYCPIRGFRTKNCMNEALRDIVLLLCFLLANFVVFLTIFARMTMHLSAVLVQSAVWMRRSVLKKMIENKQSLAVSNMTTQEAHNFAPPHKVF</sequence>
<evidence type="ECO:0000256" key="1">
    <source>
        <dbReference type="SAM" id="Phobius"/>
    </source>
</evidence>
<dbReference type="AlphaFoldDB" id="A0ABD0TQZ2"/>
<evidence type="ECO:0000313" key="2">
    <source>
        <dbReference type="EMBL" id="KAL0851719.1"/>
    </source>
</evidence>
<dbReference type="EMBL" id="JBEDNZ010000001">
    <property type="protein sequence ID" value="KAL0851719.1"/>
    <property type="molecule type" value="Genomic_DNA"/>
</dbReference>
<reference evidence="2 3" key="1">
    <citation type="submission" date="2024-06" db="EMBL/GenBank/DDBJ databases">
        <title>A chromosome-level genome assembly of beet webworm, Loxostege sticticalis.</title>
        <authorList>
            <person name="Zhang Y."/>
        </authorList>
    </citation>
    <scope>NUCLEOTIDE SEQUENCE [LARGE SCALE GENOMIC DNA]</scope>
    <source>
        <strain evidence="2">AQ028</strain>
        <tissue evidence="2">Male pupae</tissue>
    </source>
</reference>
<dbReference type="Proteomes" id="UP001549921">
    <property type="component" value="Unassembled WGS sequence"/>
</dbReference>
<name>A0ABD0TQZ2_LOXSC</name>
<keyword evidence="1" id="KW-0812">Transmembrane</keyword>
<organism evidence="2 3">
    <name type="scientific">Loxostege sticticalis</name>
    <name type="common">Beet webworm moth</name>
    <dbReference type="NCBI Taxonomy" id="481309"/>
    <lineage>
        <taxon>Eukaryota</taxon>
        <taxon>Metazoa</taxon>
        <taxon>Ecdysozoa</taxon>
        <taxon>Arthropoda</taxon>
        <taxon>Hexapoda</taxon>
        <taxon>Insecta</taxon>
        <taxon>Pterygota</taxon>
        <taxon>Neoptera</taxon>
        <taxon>Endopterygota</taxon>
        <taxon>Lepidoptera</taxon>
        <taxon>Glossata</taxon>
        <taxon>Ditrysia</taxon>
        <taxon>Pyraloidea</taxon>
        <taxon>Crambidae</taxon>
        <taxon>Pyraustinae</taxon>
        <taxon>Loxostege</taxon>
    </lineage>
</organism>
<feature type="transmembrane region" description="Helical" evidence="1">
    <location>
        <begin position="93"/>
        <end position="112"/>
    </location>
</feature>
<keyword evidence="1" id="KW-1133">Transmembrane helix</keyword>
<comment type="caution">
    <text evidence="2">The sequence shown here is derived from an EMBL/GenBank/DDBJ whole genome shotgun (WGS) entry which is preliminary data.</text>
</comment>
<gene>
    <name evidence="2" type="ORF">ABMA28_000041</name>
</gene>
<evidence type="ECO:0000313" key="3">
    <source>
        <dbReference type="Proteomes" id="UP001549921"/>
    </source>
</evidence>
<keyword evidence="1" id="KW-0472">Membrane</keyword>
<accession>A0ABD0TQZ2</accession>
<protein>
    <submittedName>
        <fullName evidence="2">Uncharacterized protein</fullName>
    </submittedName>
</protein>